<proteinExistence type="predicted"/>
<gene>
    <name evidence="1" type="ORF">RRG08_004586</name>
</gene>
<reference evidence="1" key="1">
    <citation type="journal article" date="2023" name="G3 (Bethesda)">
        <title>A reference genome for the long-term kleptoplast-retaining sea slug Elysia crispata morphotype clarki.</title>
        <authorList>
            <person name="Eastman K.E."/>
            <person name="Pendleton A.L."/>
            <person name="Shaikh M.A."/>
            <person name="Suttiyut T."/>
            <person name="Ogas R."/>
            <person name="Tomko P."/>
            <person name="Gavelis G."/>
            <person name="Widhalm J.R."/>
            <person name="Wisecaver J.H."/>
        </authorList>
    </citation>
    <scope>NUCLEOTIDE SEQUENCE</scope>
    <source>
        <strain evidence="1">ECLA1</strain>
    </source>
</reference>
<comment type="caution">
    <text evidence="1">The sequence shown here is derived from an EMBL/GenBank/DDBJ whole genome shotgun (WGS) entry which is preliminary data.</text>
</comment>
<sequence>MPPDMVRFELANHNTWSSHAKRLDTSATGPSFDALGDQKSPAETMIECLRTCFDLLHLTCNHQFPGLENIRLPGSSRQNLDIVAAAAGRLRGGSGGEERIMRVEAFMFLAAIPRLLPLFTASSTQTDAYFLLA</sequence>
<keyword evidence="2" id="KW-1185">Reference proteome</keyword>
<organism evidence="1 2">
    <name type="scientific">Elysia crispata</name>
    <name type="common">lettuce slug</name>
    <dbReference type="NCBI Taxonomy" id="231223"/>
    <lineage>
        <taxon>Eukaryota</taxon>
        <taxon>Metazoa</taxon>
        <taxon>Spiralia</taxon>
        <taxon>Lophotrochozoa</taxon>
        <taxon>Mollusca</taxon>
        <taxon>Gastropoda</taxon>
        <taxon>Heterobranchia</taxon>
        <taxon>Euthyneura</taxon>
        <taxon>Panpulmonata</taxon>
        <taxon>Sacoglossa</taxon>
        <taxon>Placobranchoidea</taxon>
        <taxon>Plakobranchidae</taxon>
        <taxon>Elysia</taxon>
    </lineage>
</organism>
<dbReference type="Proteomes" id="UP001283361">
    <property type="component" value="Unassembled WGS sequence"/>
</dbReference>
<name>A0AAE1AKE6_9GAST</name>
<dbReference type="EMBL" id="JAWDGP010001658">
    <property type="protein sequence ID" value="KAK3789515.1"/>
    <property type="molecule type" value="Genomic_DNA"/>
</dbReference>
<evidence type="ECO:0000313" key="2">
    <source>
        <dbReference type="Proteomes" id="UP001283361"/>
    </source>
</evidence>
<accession>A0AAE1AKE6</accession>
<evidence type="ECO:0000313" key="1">
    <source>
        <dbReference type="EMBL" id="KAK3789515.1"/>
    </source>
</evidence>
<protein>
    <submittedName>
        <fullName evidence="1">Uncharacterized protein</fullName>
    </submittedName>
</protein>
<dbReference type="AlphaFoldDB" id="A0AAE1AKE6"/>